<comment type="function">
    <text evidence="11">E3 ubiquitin-protein ligase.</text>
</comment>
<sequence length="304" mass="32806">MDNQRSRSRRAKAEAEAEAVPTLADAGFAHQAPPPAEEPKDEVAPQPPPPPVAAPEKASAEEAEKQPECDTSSAPPPPQQEKALVEPRTIGGSKEVSGKDSSCFECNICLELTNDPVVTLCGHLYCWPCIYEWLDVKTSSLDADEQPQNVCPIYKAKISISSLVLLYGRGTSSSESKSKKPNSGVAKQVDASPLSWSKAVSLTSKQVDSGYSSLHRTSRSSIPPARPDAAPFSLSQNPLFRASIAFDEGDSPKEWSGQPAIIHKTTRNVSSSVMRNITIYHRLMFEKPSVGLRSADVRVSQHAA</sequence>
<keyword evidence="11" id="KW-0256">Endoplasmic reticulum</keyword>
<reference evidence="14" key="2">
    <citation type="submission" date="2023-02" db="EMBL/GenBank/DDBJ databases">
        <authorList>
            <person name="Swenson N.G."/>
            <person name="Wegrzyn J.L."/>
            <person name="Mcevoy S.L."/>
        </authorList>
    </citation>
    <scope>NUCLEOTIDE SEQUENCE</scope>
    <source>
        <strain evidence="14">91603</strain>
        <tissue evidence="14">Leaf</tissue>
    </source>
</reference>
<keyword evidence="4 11" id="KW-0808">Transferase</keyword>
<keyword evidence="7 11" id="KW-0833">Ubl conjugation pathway</keyword>
<comment type="domain">
    <text evidence="11">The RING-type zinc finger domain is responsible for E3 ligase activity.</text>
</comment>
<evidence type="ECO:0000256" key="9">
    <source>
        <dbReference type="ARBA" id="ARBA00023136"/>
    </source>
</evidence>
<dbReference type="Gene3D" id="3.30.40.10">
    <property type="entry name" value="Zinc/RING finger domain, C3HC4 (zinc finger)"/>
    <property type="match status" value="1"/>
</dbReference>
<keyword evidence="6 10" id="KW-0863">Zinc-finger</keyword>
<evidence type="ECO:0000256" key="5">
    <source>
        <dbReference type="ARBA" id="ARBA00022723"/>
    </source>
</evidence>
<feature type="region of interest" description="Disordered" evidence="12">
    <location>
        <begin position="211"/>
        <end position="233"/>
    </location>
</feature>
<evidence type="ECO:0000256" key="1">
    <source>
        <dbReference type="ARBA" id="ARBA00000900"/>
    </source>
</evidence>
<dbReference type="InterPro" id="IPR045103">
    <property type="entry name" value="RNF5/RNF185-like"/>
</dbReference>
<evidence type="ECO:0000256" key="11">
    <source>
        <dbReference type="RuleBase" id="RU369090"/>
    </source>
</evidence>
<keyword evidence="9" id="KW-0472">Membrane</keyword>
<comment type="subcellular location">
    <subcellularLocation>
        <location evidence="2">Endomembrane system</location>
    </subcellularLocation>
    <subcellularLocation>
        <location evidence="11">Endoplasmic reticulum membrane</location>
        <topology evidence="11">Single-pass type IV membrane protein</topology>
    </subcellularLocation>
</comment>
<organism evidence="14 15">
    <name type="scientific">Acer negundo</name>
    <name type="common">Box elder</name>
    <dbReference type="NCBI Taxonomy" id="4023"/>
    <lineage>
        <taxon>Eukaryota</taxon>
        <taxon>Viridiplantae</taxon>
        <taxon>Streptophyta</taxon>
        <taxon>Embryophyta</taxon>
        <taxon>Tracheophyta</taxon>
        <taxon>Spermatophyta</taxon>
        <taxon>Magnoliopsida</taxon>
        <taxon>eudicotyledons</taxon>
        <taxon>Gunneridae</taxon>
        <taxon>Pentapetalae</taxon>
        <taxon>rosids</taxon>
        <taxon>malvids</taxon>
        <taxon>Sapindales</taxon>
        <taxon>Sapindaceae</taxon>
        <taxon>Hippocastanoideae</taxon>
        <taxon>Acereae</taxon>
        <taxon>Acer</taxon>
    </lineage>
</organism>
<name>A0AAD5J6S3_ACENE</name>
<comment type="caution">
    <text evidence="14">The sequence shown here is derived from an EMBL/GenBank/DDBJ whole genome shotgun (WGS) entry which is preliminary data.</text>
</comment>
<feature type="compositionally biased region" description="Basic and acidic residues" evidence="12">
    <location>
        <begin position="58"/>
        <end position="68"/>
    </location>
</feature>
<feature type="compositionally biased region" description="Basic residues" evidence="12">
    <location>
        <begin position="1"/>
        <end position="10"/>
    </location>
</feature>
<evidence type="ECO:0000259" key="13">
    <source>
        <dbReference type="PROSITE" id="PS50089"/>
    </source>
</evidence>
<comment type="pathway">
    <text evidence="3 11">Protein modification; protein ubiquitination.</text>
</comment>
<dbReference type="InterPro" id="IPR001841">
    <property type="entry name" value="Znf_RING"/>
</dbReference>
<dbReference type="InterPro" id="IPR027370">
    <property type="entry name" value="Znf-RING_euk"/>
</dbReference>
<evidence type="ECO:0000256" key="4">
    <source>
        <dbReference type="ARBA" id="ARBA00022679"/>
    </source>
</evidence>
<dbReference type="SUPFAM" id="SSF57850">
    <property type="entry name" value="RING/U-box"/>
    <property type="match status" value="1"/>
</dbReference>
<evidence type="ECO:0000313" key="15">
    <source>
        <dbReference type="Proteomes" id="UP001064489"/>
    </source>
</evidence>
<evidence type="ECO:0000256" key="10">
    <source>
        <dbReference type="PROSITE-ProRule" id="PRU00175"/>
    </source>
</evidence>
<protein>
    <recommendedName>
        <fullName evidence="11">E3 ubiquitin-protein ligase RMA</fullName>
        <ecNumber evidence="11">2.3.2.27</ecNumber>
    </recommendedName>
    <alternativeName>
        <fullName evidence="11">Protein RING membrane-anchor</fullName>
    </alternativeName>
    <alternativeName>
        <fullName evidence="11">RING-type E3 ubiquitin transferase RMA</fullName>
    </alternativeName>
</protein>
<dbReference type="SMART" id="SM00184">
    <property type="entry name" value="RING"/>
    <property type="match status" value="1"/>
</dbReference>
<dbReference type="InterPro" id="IPR017907">
    <property type="entry name" value="Znf_RING_CS"/>
</dbReference>
<dbReference type="GO" id="GO:0061630">
    <property type="term" value="F:ubiquitin protein ligase activity"/>
    <property type="evidence" value="ECO:0007669"/>
    <property type="project" value="UniProtKB-UniRule"/>
</dbReference>
<dbReference type="GO" id="GO:0006511">
    <property type="term" value="P:ubiquitin-dependent protein catabolic process"/>
    <property type="evidence" value="ECO:0007669"/>
    <property type="project" value="UniProtKB-UniRule"/>
</dbReference>
<comment type="catalytic activity">
    <reaction evidence="1 11">
        <text>S-ubiquitinyl-[E2 ubiquitin-conjugating enzyme]-L-cysteine + [acceptor protein]-L-lysine = [E2 ubiquitin-conjugating enzyme]-L-cysteine + N(6)-ubiquitinyl-[acceptor protein]-L-lysine.</text>
        <dbReference type="EC" id="2.3.2.27"/>
    </reaction>
</comment>
<dbReference type="EMBL" id="JAJSOW010000100">
    <property type="protein sequence ID" value="KAI9186583.1"/>
    <property type="molecule type" value="Genomic_DNA"/>
</dbReference>
<dbReference type="PROSITE" id="PS00518">
    <property type="entry name" value="ZF_RING_1"/>
    <property type="match status" value="1"/>
</dbReference>
<proteinExistence type="predicted"/>
<keyword evidence="5 11" id="KW-0479">Metal-binding</keyword>
<dbReference type="EC" id="2.3.2.27" evidence="11"/>
<evidence type="ECO:0000256" key="2">
    <source>
        <dbReference type="ARBA" id="ARBA00004308"/>
    </source>
</evidence>
<evidence type="ECO:0000313" key="14">
    <source>
        <dbReference type="EMBL" id="KAI9186583.1"/>
    </source>
</evidence>
<dbReference type="Proteomes" id="UP001064489">
    <property type="component" value="Chromosome 3"/>
</dbReference>
<evidence type="ECO:0000256" key="6">
    <source>
        <dbReference type="ARBA" id="ARBA00022771"/>
    </source>
</evidence>
<evidence type="ECO:0000256" key="8">
    <source>
        <dbReference type="ARBA" id="ARBA00022833"/>
    </source>
</evidence>
<dbReference type="AlphaFoldDB" id="A0AAD5J6S3"/>
<accession>A0AAD5J6S3</accession>
<keyword evidence="15" id="KW-1185">Reference proteome</keyword>
<dbReference type="PANTHER" id="PTHR12313">
    <property type="entry name" value="E3 UBIQUITIN-PROTEIN LIGASE RNF5-RELATED"/>
    <property type="match status" value="1"/>
</dbReference>
<evidence type="ECO:0000256" key="7">
    <source>
        <dbReference type="ARBA" id="ARBA00022786"/>
    </source>
</evidence>
<reference evidence="14" key="1">
    <citation type="journal article" date="2022" name="Plant J.">
        <title>Strategies of tolerance reflected in two North American maple genomes.</title>
        <authorList>
            <person name="McEvoy S.L."/>
            <person name="Sezen U.U."/>
            <person name="Trouern-Trend A."/>
            <person name="McMahon S.M."/>
            <person name="Schaberg P.G."/>
            <person name="Yang J."/>
            <person name="Wegrzyn J.L."/>
            <person name="Swenson N.G."/>
        </authorList>
    </citation>
    <scope>NUCLEOTIDE SEQUENCE</scope>
    <source>
        <strain evidence="14">91603</strain>
    </source>
</reference>
<evidence type="ECO:0000256" key="3">
    <source>
        <dbReference type="ARBA" id="ARBA00004906"/>
    </source>
</evidence>
<feature type="domain" description="RING-type" evidence="13">
    <location>
        <begin position="106"/>
        <end position="155"/>
    </location>
</feature>
<dbReference type="InterPro" id="IPR013083">
    <property type="entry name" value="Znf_RING/FYVE/PHD"/>
</dbReference>
<dbReference type="GO" id="GO:0005789">
    <property type="term" value="C:endoplasmic reticulum membrane"/>
    <property type="evidence" value="ECO:0007669"/>
    <property type="project" value="UniProtKB-SubCell"/>
</dbReference>
<dbReference type="PROSITE" id="PS50089">
    <property type="entry name" value="ZF_RING_2"/>
    <property type="match status" value="1"/>
</dbReference>
<dbReference type="Pfam" id="PF13445">
    <property type="entry name" value="zf-RING_UBOX"/>
    <property type="match status" value="1"/>
</dbReference>
<gene>
    <name evidence="14" type="ORF">LWI28_018818</name>
</gene>
<keyword evidence="8 11" id="KW-0862">Zinc</keyword>
<evidence type="ECO:0000256" key="12">
    <source>
        <dbReference type="SAM" id="MobiDB-lite"/>
    </source>
</evidence>
<feature type="region of interest" description="Disordered" evidence="12">
    <location>
        <begin position="1"/>
        <end position="100"/>
    </location>
</feature>
<feature type="compositionally biased region" description="Polar residues" evidence="12">
    <location>
        <begin position="211"/>
        <end position="221"/>
    </location>
</feature>
<dbReference type="GO" id="GO:0008270">
    <property type="term" value="F:zinc ion binding"/>
    <property type="evidence" value="ECO:0007669"/>
    <property type="project" value="UniProtKB-KW"/>
</dbReference>